<accession>A0ABP7Q0M1</accession>
<keyword evidence="1" id="KW-1133">Transmembrane helix</keyword>
<evidence type="ECO:0000313" key="2">
    <source>
        <dbReference type="EMBL" id="GAA3974563.1"/>
    </source>
</evidence>
<keyword evidence="3" id="KW-1185">Reference proteome</keyword>
<dbReference type="Proteomes" id="UP001501556">
    <property type="component" value="Unassembled WGS sequence"/>
</dbReference>
<keyword evidence="1" id="KW-0812">Transmembrane</keyword>
<organism evidence="2 3">
    <name type="scientific">Hymenobacter antarcticus</name>
    <dbReference type="NCBI Taxonomy" id="486270"/>
    <lineage>
        <taxon>Bacteria</taxon>
        <taxon>Pseudomonadati</taxon>
        <taxon>Bacteroidota</taxon>
        <taxon>Cytophagia</taxon>
        <taxon>Cytophagales</taxon>
        <taxon>Hymenobacteraceae</taxon>
        <taxon>Hymenobacter</taxon>
    </lineage>
</organism>
<protein>
    <submittedName>
        <fullName evidence="2">Uncharacterized protein</fullName>
    </submittedName>
</protein>
<comment type="caution">
    <text evidence="2">The sequence shown here is derived from an EMBL/GenBank/DDBJ whole genome shotgun (WGS) entry which is preliminary data.</text>
</comment>
<sequence>MALAIMVADVCVNTATYLAGYFGPPVPNMVPLHLLDQALFGVFVFVTAPLAYRLLRADARQASQ</sequence>
<name>A0ABP7Q0M1_9BACT</name>
<reference evidence="3" key="1">
    <citation type="journal article" date="2019" name="Int. J. Syst. Evol. Microbiol.">
        <title>The Global Catalogue of Microorganisms (GCM) 10K type strain sequencing project: providing services to taxonomists for standard genome sequencing and annotation.</title>
        <authorList>
            <consortium name="The Broad Institute Genomics Platform"/>
            <consortium name="The Broad Institute Genome Sequencing Center for Infectious Disease"/>
            <person name="Wu L."/>
            <person name="Ma J."/>
        </authorList>
    </citation>
    <scope>NUCLEOTIDE SEQUENCE [LARGE SCALE GENOMIC DNA]</scope>
    <source>
        <strain evidence="3">JCM 17217</strain>
    </source>
</reference>
<evidence type="ECO:0000256" key="1">
    <source>
        <dbReference type="SAM" id="Phobius"/>
    </source>
</evidence>
<feature type="transmembrane region" description="Helical" evidence="1">
    <location>
        <begin position="38"/>
        <end position="55"/>
    </location>
</feature>
<evidence type="ECO:0000313" key="3">
    <source>
        <dbReference type="Proteomes" id="UP001501556"/>
    </source>
</evidence>
<gene>
    <name evidence="2" type="ORF">GCM10022407_20280</name>
</gene>
<proteinExistence type="predicted"/>
<dbReference type="RefSeq" id="WP_345123785.1">
    <property type="nucleotide sequence ID" value="NZ_BAABDI010000012.1"/>
</dbReference>
<keyword evidence="1" id="KW-0472">Membrane</keyword>
<dbReference type="EMBL" id="BAABDI010000012">
    <property type="protein sequence ID" value="GAA3974563.1"/>
    <property type="molecule type" value="Genomic_DNA"/>
</dbReference>